<keyword evidence="1 2" id="KW-1015">Disulfide bond</keyword>
<feature type="disulfide bond" evidence="2">
    <location>
        <begin position="188"/>
        <end position="206"/>
    </location>
</feature>
<dbReference type="Proteomes" id="UP000792457">
    <property type="component" value="Unassembled WGS sequence"/>
</dbReference>
<dbReference type="PROSITE" id="PS50068">
    <property type="entry name" value="LDLRA_2"/>
    <property type="match status" value="1"/>
</dbReference>
<evidence type="ECO:0000256" key="3">
    <source>
        <dbReference type="SAM" id="MobiDB-lite"/>
    </source>
</evidence>
<dbReference type="AlphaFoldDB" id="A0A8K0JUE9"/>
<feature type="region of interest" description="Disordered" evidence="3">
    <location>
        <begin position="759"/>
        <end position="817"/>
    </location>
</feature>
<gene>
    <name evidence="5" type="ORF">J437_LFUL003517</name>
</gene>
<reference evidence="5" key="1">
    <citation type="submission" date="2013-04" db="EMBL/GenBank/DDBJ databases">
        <authorList>
            <person name="Qu J."/>
            <person name="Murali S.C."/>
            <person name="Bandaranaike D."/>
            <person name="Bellair M."/>
            <person name="Blankenburg K."/>
            <person name="Chao H."/>
            <person name="Dinh H."/>
            <person name="Doddapaneni H."/>
            <person name="Downs B."/>
            <person name="Dugan-Rocha S."/>
            <person name="Elkadiri S."/>
            <person name="Gnanaolivu R.D."/>
            <person name="Hernandez B."/>
            <person name="Javaid M."/>
            <person name="Jayaseelan J.C."/>
            <person name="Lee S."/>
            <person name="Li M."/>
            <person name="Ming W."/>
            <person name="Munidasa M."/>
            <person name="Muniz J."/>
            <person name="Nguyen L."/>
            <person name="Ongeri F."/>
            <person name="Osuji N."/>
            <person name="Pu L.-L."/>
            <person name="Puazo M."/>
            <person name="Qu C."/>
            <person name="Quiroz J."/>
            <person name="Raj R."/>
            <person name="Weissenberger G."/>
            <person name="Xin Y."/>
            <person name="Zou X."/>
            <person name="Han Y."/>
            <person name="Richards S."/>
            <person name="Worley K."/>
            <person name="Muzny D."/>
            <person name="Gibbs R."/>
        </authorList>
    </citation>
    <scope>NUCLEOTIDE SEQUENCE</scope>
    <source>
        <strain evidence="5">Sampled in the wild</strain>
    </source>
</reference>
<feature type="compositionally biased region" description="Basic and acidic residues" evidence="3">
    <location>
        <begin position="613"/>
        <end position="651"/>
    </location>
</feature>
<dbReference type="Gene3D" id="4.10.400.10">
    <property type="entry name" value="Low-density Lipoprotein Receptor"/>
    <property type="match status" value="1"/>
</dbReference>
<evidence type="ECO:0000313" key="6">
    <source>
        <dbReference type="Proteomes" id="UP000792457"/>
    </source>
</evidence>
<feature type="region of interest" description="Disordered" evidence="3">
    <location>
        <begin position="1"/>
        <end position="23"/>
    </location>
</feature>
<evidence type="ECO:0000256" key="4">
    <source>
        <dbReference type="SAM" id="Phobius"/>
    </source>
</evidence>
<name>A0A8K0JUE9_LADFU</name>
<accession>A0A8K0JUE9</accession>
<dbReference type="InterPro" id="IPR042333">
    <property type="entry name" value="LRAD2/Mig-13-like"/>
</dbReference>
<proteinExistence type="predicted"/>
<feature type="compositionally biased region" description="Polar residues" evidence="3">
    <location>
        <begin position="472"/>
        <end position="490"/>
    </location>
</feature>
<reference evidence="5" key="2">
    <citation type="submission" date="2017-10" db="EMBL/GenBank/DDBJ databases">
        <title>Ladona fulva Genome sequencing and assembly.</title>
        <authorList>
            <person name="Murali S."/>
            <person name="Richards S."/>
            <person name="Bandaranaike D."/>
            <person name="Bellair M."/>
            <person name="Blankenburg K."/>
            <person name="Chao H."/>
            <person name="Dinh H."/>
            <person name="Doddapaneni H."/>
            <person name="Dugan-Rocha S."/>
            <person name="Elkadiri S."/>
            <person name="Gnanaolivu R."/>
            <person name="Hernandez B."/>
            <person name="Skinner E."/>
            <person name="Javaid M."/>
            <person name="Lee S."/>
            <person name="Li M."/>
            <person name="Ming W."/>
            <person name="Munidasa M."/>
            <person name="Muniz J."/>
            <person name="Nguyen L."/>
            <person name="Hughes D."/>
            <person name="Osuji N."/>
            <person name="Pu L.-L."/>
            <person name="Puazo M."/>
            <person name="Qu C."/>
            <person name="Quiroz J."/>
            <person name="Raj R."/>
            <person name="Weissenberger G."/>
            <person name="Xin Y."/>
            <person name="Zou X."/>
            <person name="Han Y."/>
            <person name="Worley K."/>
            <person name="Muzny D."/>
            <person name="Gibbs R."/>
        </authorList>
    </citation>
    <scope>NUCLEOTIDE SEQUENCE</scope>
    <source>
        <strain evidence="5">Sampled in the wild</strain>
    </source>
</reference>
<dbReference type="SUPFAM" id="SSF57424">
    <property type="entry name" value="LDL receptor-like module"/>
    <property type="match status" value="1"/>
</dbReference>
<feature type="compositionally biased region" description="Basic and acidic residues" evidence="3">
    <location>
        <begin position="678"/>
        <end position="689"/>
    </location>
</feature>
<feature type="compositionally biased region" description="Polar residues" evidence="3">
    <location>
        <begin position="596"/>
        <end position="605"/>
    </location>
</feature>
<dbReference type="OrthoDB" id="19606at2759"/>
<feature type="compositionally biased region" description="Acidic residues" evidence="3">
    <location>
        <begin position="707"/>
        <end position="718"/>
    </location>
</feature>
<dbReference type="EMBL" id="KZ308146">
    <property type="protein sequence ID" value="KAG8222872.1"/>
    <property type="molecule type" value="Genomic_DNA"/>
</dbReference>
<feature type="transmembrane region" description="Helical" evidence="4">
    <location>
        <begin position="269"/>
        <end position="292"/>
    </location>
</feature>
<dbReference type="InterPro" id="IPR023415">
    <property type="entry name" value="LDLR_class-A_CS"/>
</dbReference>
<keyword evidence="4" id="KW-0812">Transmembrane</keyword>
<dbReference type="PANTHER" id="PTHR24652:SF67">
    <property type="entry name" value="LOW-DENSITY LIPOPROTEIN RECEPTOR CLASS A DOMAIN-CONTAINING PROTEIN 2"/>
    <property type="match status" value="1"/>
</dbReference>
<feature type="compositionally biased region" description="Pro residues" evidence="3">
    <location>
        <begin position="405"/>
        <end position="422"/>
    </location>
</feature>
<dbReference type="PROSITE" id="PS01209">
    <property type="entry name" value="LDLRA_1"/>
    <property type="match status" value="1"/>
</dbReference>
<feature type="region of interest" description="Disordered" evidence="3">
    <location>
        <begin position="358"/>
        <end position="443"/>
    </location>
</feature>
<feature type="region of interest" description="Disordered" evidence="3">
    <location>
        <begin position="101"/>
        <end position="142"/>
    </location>
</feature>
<keyword evidence="4" id="KW-1133">Transmembrane helix</keyword>
<comment type="caution">
    <text evidence="5">The sequence shown here is derived from an EMBL/GenBank/DDBJ whole genome shotgun (WGS) entry which is preliminary data.</text>
</comment>
<feature type="compositionally biased region" description="Polar residues" evidence="3">
    <location>
        <begin position="101"/>
        <end position="120"/>
    </location>
</feature>
<feature type="compositionally biased region" description="Basic and acidic residues" evidence="3">
    <location>
        <begin position="799"/>
        <end position="815"/>
    </location>
</feature>
<feature type="region of interest" description="Disordered" evidence="3">
    <location>
        <begin position="464"/>
        <end position="744"/>
    </location>
</feature>
<sequence length="870" mass="94404">MLEVLRLPSPSATSPLRHHSLSSRYRRHAPLSIDHPQRRTRLFGWMQGPYSTEMENSEPADVAMSFVGEEEVTKETEPTFGMQTNLVDVPSEAVVRWETTMPTTGAPSSPQALVGSSVTASPRSPPPRRRRPPPPVAARKQVGREHVLPLEVGFYVSLSGTFAHDSRLSIVFTAFSYMDCFTGTDFLCKNHRCIPGALTCDGFDHCGDASDEPPSCLENGEGNGPMEGGGNMGMIGGMGGDSGIDRHWYSHTPNYYFPKMERYPDLKTATLVFIVSSLGLILLIAALIILLYRMGSRARQHRELQNRLQTISDLLGEYDGARIEEISTDDPPDYEAPPTYEDVVKAVNGPNGDCCSTSGLVPAPEEDCPIRAKERIGEGRRRARPRAGSNPTSSSYLQDDSDSSLPPPDISALIPPPPPPPLHTSSRSCQTTLIPDSPPPTYETALLRASRSLQANILQNTSPPLFPAISSGPHSGFNSAPSTAPSSLPYMQTVPEGPERYLSTSETEDGHSIMTDASLLDGGEMEQQISIPDMTGSENENQDPGEGTSAEGSPAPEEPPQNPEDSEVSAKPTEEGSKEETVEETGEAESGRDQANEASSSTQAPGSDAEADGVAKAKSEGEEKPETERESEKKQGEVEIDKTEPEIDKSLPGRSSDVMPMEASSSTDKIELSVLVEDDNKKEDEETVGKEVGTTEEQKDDSGVKEEEGDGNESEEECSERQKLIDRSKEVGEEGVSLREGNEVDEVGEDALEVKEILKEGNEREKKGTKLCKGKEEVKEASNSSRVVKDSSMCASSCKEGELSKSSKEQKEPLPHEIVGGLVKGHIKLFQGMSSSKDEDEGEARVLRRRVAMRGWRSVDVGCGERLLEN</sequence>
<feature type="compositionally biased region" description="Basic and acidic residues" evidence="3">
    <location>
        <begin position="719"/>
        <end position="742"/>
    </location>
</feature>
<feature type="compositionally biased region" description="Basic and acidic residues" evidence="3">
    <location>
        <begin position="759"/>
        <end position="780"/>
    </location>
</feature>
<protein>
    <submittedName>
        <fullName evidence="5">Uncharacterized protein</fullName>
    </submittedName>
</protein>
<evidence type="ECO:0000313" key="5">
    <source>
        <dbReference type="EMBL" id="KAG8222872.1"/>
    </source>
</evidence>
<dbReference type="InterPro" id="IPR036055">
    <property type="entry name" value="LDL_receptor-like_sf"/>
</dbReference>
<dbReference type="InterPro" id="IPR002172">
    <property type="entry name" value="LDrepeatLR_classA_rpt"/>
</dbReference>
<feature type="compositionally biased region" description="Basic and acidic residues" evidence="3">
    <location>
        <begin position="696"/>
        <end position="706"/>
    </location>
</feature>
<organism evidence="5 6">
    <name type="scientific">Ladona fulva</name>
    <name type="common">Scarce chaser dragonfly</name>
    <name type="synonym">Libellula fulva</name>
    <dbReference type="NCBI Taxonomy" id="123851"/>
    <lineage>
        <taxon>Eukaryota</taxon>
        <taxon>Metazoa</taxon>
        <taxon>Ecdysozoa</taxon>
        <taxon>Arthropoda</taxon>
        <taxon>Hexapoda</taxon>
        <taxon>Insecta</taxon>
        <taxon>Pterygota</taxon>
        <taxon>Palaeoptera</taxon>
        <taxon>Odonata</taxon>
        <taxon>Epiprocta</taxon>
        <taxon>Anisoptera</taxon>
        <taxon>Libelluloidea</taxon>
        <taxon>Libellulidae</taxon>
        <taxon>Ladona</taxon>
    </lineage>
</organism>
<dbReference type="PANTHER" id="PTHR24652">
    <property type="entry name" value="LOW-DENSITY LIPOPROTEIN RECEPTOR CLASS A DOMAIN-CONTAINING PROTEIN 2"/>
    <property type="match status" value="1"/>
</dbReference>
<comment type="caution">
    <text evidence="2">Lacks conserved residue(s) required for the propagation of feature annotation.</text>
</comment>
<dbReference type="SMART" id="SM00192">
    <property type="entry name" value="LDLa"/>
    <property type="match status" value="1"/>
</dbReference>
<evidence type="ECO:0000256" key="1">
    <source>
        <dbReference type="ARBA" id="ARBA00023157"/>
    </source>
</evidence>
<dbReference type="Pfam" id="PF00057">
    <property type="entry name" value="Ldl_recept_a"/>
    <property type="match status" value="1"/>
</dbReference>
<keyword evidence="4" id="KW-0472">Membrane</keyword>
<dbReference type="CDD" id="cd00112">
    <property type="entry name" value="LDLa"/>
    <property type="match status" value="1"/>
</dbReference>
<keyword evidence="6" id="KW-1185">Reference proteome</keyword>
<evidence type="ECO:0000256" key="2">
    <source>
        <dbReference type="PROSITE-ProRule" id="PRU00124"/>
    </source>
</evidence>
<feature type="compositionally biased region" description="Basic and acidic residues" evidence="3">
    <location>
        <begin position="368"/>
        <end position="380"/>
    </location>
</feature>